<organism evidence="3 4">
    <name type="scientific">Phytophthora ramorum</name>
    <name type="common">Sudden oak death agent</name>
    <dbReference type="NCBI Taxonomy" id="164328"/>
    <lineage>
        <taxon>Eukaryota</taxon>
        <taxon>Sar</taxon>
        <taxon>Stramenopiles</taxon>
        <taxon>Oomycota</taxon>
        <taxon>Peronosporomycetes</taxon>
        <taxon>Peronosporales</taxon>
        <taxon>Peronosporaceae</taxon>
        <taxon>Phytophthora</taxon>
    </lineage>
</organism>
<keyword evidence="1" id="KW-0175">Coiled coil</keyword>
<feature type="compositionally biased region" description="Pro residues" evidence="2">
    <location>
        <begin position="138"/>
        <end position="147"/>
    </location>
</feature>
<evidence type="ECO:0000256" key="1">
    <source>
        <dbReference type="SAM" id="Coils"/>
    </source>
</evidence>
<dbReference type="VEuPathDB" id="FungiDB:KRP22_2518"/>
<sequence>MAENLGVRLKRKVRSAETKLFEWRPCSCTIVARNGKLLLQLQTPPPDEDGQEEQDSDTEIVIIDLATQLLNVVPKKNRARCDVEYYAPVATMSGDILKEELMAPSAAHCQQWIAQVRRVQQQAHQQRRPSSSTSTRPTPSPVAPLPSPLTSYAELNGSRSNRSSTTNGLYSASPRHGSDSYEEDGESSQAELHILQRVEAALRALELENAQAKARERELAQEVHTLRDAARVAAAERKHIEHEYRHTRREVDSWRRAAQGAEAAAAQLQEQLGIAHEENQLLAGEKLRLKRQNSELLTQVHRLDSLVYGRF</sequence>
<dbReference type="OMA" id="WTASEHD"/>
<evidence type="ECO:0008006" key="5">
    <source>
        <dbReference type="Google" id="ProtNLM"/>
    </source>
</evidence>
<feature type="compositionally biased region" description="Low complexity" evidence="2">
    <location>
        <begin position="148"/>
        <end position="169"/>
    </location>
</feature>
<dbReference type="EnsemblProtists" id="Phyra95094">
    <property type="protein sequence ID" value="Phyra95094"/>
    <property type="gene ID" value="Phyra95094"/>
</dbReference>
<feature type="region of interest" description="Disordered" evidence="2">
    <location>
        <begin position="118"/>
        <end position="188"/>
    </location>
</feature>
<proteinExistence type="predicted"/>
<name>H3HCE3_PHYRM</name>
<dbReference type="EMBL" id="DS566028">
    <property type="status" value="NOT_ANNOTATED_CDS"/>
    <property type="molecule type" value="Genomic_DNA"/>
</dbReference>
<dbReference type="HOGENOM" id="CLU_958034_0_0_1"/>
<protein>
    <recommendedName>
        <fullName evidence="5">PH domain-containing protein</fullName>
    </recommendedName>
</protein>
<dbReference type="VEuPathDB" id="FungiDB:KRP23_4243"/>
<evidence type="ECO:0000256" key="2">
    <source>
        <dbReference type="SAM" id="MobiDB-lite"/>
    </source>
</evidence>
<dbReference type="InParanoid" id="H3HCE3"/>
<keyword evidence="4" id="KW-1185">Reference proteome</keyword>
<dbReference type="Proteomes" id="UP000005238">
    <property type="component" value="Unassembled WGS sequence"/>
</dbReference>
<reference evidence="3" key="2">
    <citation type="submission" date="2015-06" db="UniProtKB">
        <authorList>
            <consortium name="EnsemblProtists"/>
        </authorList>
    </citation>
    <scope>IDENTIFICATION</scope>
    <source>
        <strain evidence="3">Pr102</strain>
    </source>
</reference>
<accession>H3HCE3</accession>
<feature type="coiled-coil region" evidence="1">
    <location>
        <begin position="195"/>
        <end position="278"/>
    </location>
</feature>
<dbReference type="AlphaFoldDB" id="H3HCE3"/>
<feature type="compositionally biased region" description="Low complexity" evidence="2">
    <location>
        <begin position="118"/>
        <end position="137"/>
    </location>
</feature>
<dbReference type="eggNOG" id="ENOG502SDMJ">
    <property type="taxonomic scope" value="Eukaryota"/>
</dbReference>
<evidence type="ECO:0000313" key="3">
    <source>
        <dbReference type="EnsemblProtists" id="Phyra95094"/>
    </source>
</evidence>
<evidence type="ECO:0000313" key="4">
    <source>
        <dbReference type="Proteomes" id="UP000005238"/>
    </source>
</evidence>
<reference evidence="4" key="1">
    <citation type="journal article" date="2006" name="Science">
        <title>Phytophthora genome sequences uncover evolutionary origins and mechanisms of pathogenesis.</title>
        <authorList>
            <person name="Tyler B.M."/>
            <person name="Tripathy S."/>
            <person name="Zhang X."/>
            <person name="Dehal P."/>
            <person name="Jiang R.H."/>
            <person name="Aerts A."/>
            <person name="Arredondo F.D."/>
            <person name="Baxter L."/>
            <person name="Bensasson D."/>
            <person name="Beynon J.L."/>
            <person name="Chapman J."/>
            <person name="Damasceno C.M."/>
            <person name="Dorrance A.E."/>
            <person name="Dou D."/>
            <person name="Dickerman A.W."/>
            <person name="Dubchak I.L."/>
            <person name="Garbelotto M."/>
            <person name="Gijzen M."/>
            <person name="Gordon S.G."/>
            <person name="Govers F."/>
            <person name="Grunwald N.J."/>
            <person name="Huang W."/>
            <person name="Ivors K.L."/>
            <person name="Jones R.W."/>
            <person name="Kamoun S."/>
            <person name="Krampis K."/>
            <person name="Lamour K.H."/>
            <person name="Lee M.K."/>
            <person name="McDonald W.H."/>
            <person name="Medina M."/>
            <person name="Meijer H.J."/>
            <person name="Nordberg E.K."/>
            <person name="Maclean D.J."/>
            <person name="Ospina-Giraldo M.D."/>
            <person name="Morris P.F."/>
            <person name="Phuntumart V."/>
            <person name="Putnam N.H."/>
            <person name="Rash S."/>
            <person name="Rose J.K."/>
            <person name="Sakihama Y."/>
            <person name="Salamov A.A."/>
            <person name="Savidor A."/>
            <person name="Scheuring C.F."/>
            <person name="Smith B.M."/>
            <person name="Sobral B.W."/>
            <person name="Terry A."/>
            <person name="Torto-Alalibo T.A."/>
            <person name="Win J."/>
            <person name="Xu Z."/>
            <person name="Zhang H."/>
            <person name="Grigoriev I.V."/>
            <person name="Rokhsar D.S."/>
            <person name="Boore J.L."/>
        </authorList>
    </citation>
    <scope>NUCLEOTIDE SEQUENCE [LARGE SCALE GENOMIC DNA]</scope>
    <source>
        <strain evidence="4">Pr102</strain>
    </source>
</reference>